<name>A0ABP6KPC5_9ENTE</name>
<dbReference type="RefSeq" id="WP_068707861.1">
    <property type="nucleotide sequence ID" value="NZ_BAAAXQ010000026.1"/>
</dbReference>
<dbReference type="Gene3D" id="1.25.40.10">
    <property type="entry name" value="Tetratricopeptide repeat domain"/>
    <property type="match status" value="1"/>
</dbReference>
<sequence>MQTPETVLYFWFHELSPEQLFNGGSEVDQLITERFRDLHLQATRGELDNWRTTIQGRLAEIILLDQFSRNIYRGKPESFAFDLAALTLSQEALKTGQTHLLTAEELGFLLMPFMHSESKKIHQAALQLFNQPGLENFLEYEQQHKKIIDRFERYPHRNAILGRESTNEEKKFLTEPGSSF</sequence>
<dbReference type="InterPro" id="IPR011990">
    <property type="entry name" value="TPR-like_helical_dom_sf"/>
</dbReference>
<reference evidence="2" key="1">
    <citation type="journal article" date="2019" name="Int. J. Syst. Evol. Microbiol.">
        <title>The Global Catalogue of Microorganisms (GCM) 10K type strain sequencing project: providing services to taxonomists for standard genome sequencing and annotation.</title>
        <authorList>
            <consortium name="The Broad Institute Genomics Platform"/>
            <consortium name="The Broad Institute Genome Sequencing Center for Infectious Disease"/>
            <person name="Wu L."/>
            <person name="Ma J."/>
        </authorList>
    </citation>
    <scope>NUCLEOTIDE SEQUENCE [LARGE SCALE GENOMIC DNA]</scope>
    <source>
        <strain evidence="2">JCM 8736</strain>
    </source>
</reference>
<dbReference type="EMBL" id="BAAAXQ010000026">
    <property type="protein sequence ID" value="GAA3014783.1"/>
    <property type="molecule type" value="Genomic_DNA"/>
</dbReference>
<dbReference type="Pfam" id="PF06041">
    <property type="entry name" value="DUF924"/>
    <property type="match status" value="1"/>
</dbReference>
<dbReference type="SUPFAM" id="SSF48452">
    <property type="entry name" value="TPR-like"/>
    <property type="match status" value="1"/>
</dbReference>
<evidence type="ECO:0000313" key="2">
    <source>
        <dbReference type="Proteomes" id="UP001501577"/>
    </source>
</evidence>
<protein>
    <submittedName>
        <fullName evidence="1">DUF924 family protein</fullName>
    </submittedName>
</protein>
<evidence type="ECO:0000313" key="1">
    <source>
        <dbReference type="EMBL" id="GAA3014783.1"/>
    </source>
</evidence>
<dbReference type="InterPro" id="IPR010323">
    <property type="entry name" value="DUF924"/>
</dbReference>
<dbReference type="Gene3D" id="1.20.58.320">
    <property type="entry name" value="TPR-like"/>
    <property type="match status" value="1"/>
</dbReference>
<organism evidence="1 2">
    <name type="scientific">Tetragenococcus solitarius</name>
    <dbReference type="NCBI Taxonomy" id="71453"/>
    <lineage>
        <taxon>Bacteria</taxon>
        <taxon>Bacillati</taxon>
        <taxon>Bacillota</taxon>
        <taxon>Bacilli</taxon>
        <taxon>Lactobacillales</taxon>
        <taxon>Enterococcaceae</taxon>
        <taxon>Tetragenococcus</taxon>
    </lineage>
</organism>
<comment type="caution">
    <text evidence="1">The sequence shown here is derived from an EMBL/GenBank/DDBJ whole genome shotgun (WGS) entry which is preliminary data.</text>
</comment>
<accession>A0ABP6KPC5</accession>
<dbReference type="Proteomes" id="UP001501577">
    <property type="component" value="Unassembled WGS sequence"/>
</dbReference>
<gene>
    <name evidence="1" type="ORF">GCM10019998_08580</name>
</gene>
<proteinExistence type="predicted"/>
<keyword evidence="2" id="KW-1185">Reference proteome</keyword>